<evidence type="ECO:0000259" key="6">
    <source>
        <dbReference type="PROSITE" id="PS50045"/>
    </source>
</evidence>
<proteinExistence type="predicted"/>
<dbReference type="PROSITE" id="PS00676">
    <property type="entry name" value="SIGMA54_INTERACT_2"/>
    <property type="match status" value="1"/>
</dbReference>
<dbReference type="Pfam" id="PF02954">
    <property type="entry name" value="HTH_8"/>
    <property type="match status" value="1"/>
</dbReference>
<keyword evidence="4" id="KW-0238">DNA-binding</keyword>
<name>A0ABR5AXS3_BACBA</name>
<dbReference type="Pfam" id="PF00158">
    <property type="entry name" value="Sigma54_activat"/>
    <property type="match status" value="1"/>
</dbReference>
<dbReference type="InterPro" id="IPR013656">
    <property type="entry name" value="PAS_4"/>
</dbReference>
<dbReference type="InterPro" id="IPR058031">
    <property type="entry name" value="AAA_lid_NorR"/>
</dbReference>
<dbReference type="InterPro" id="IPR009057">
    <property type="entry name" value="Homeodomain-like_sf"/>
</dbReference>
<dbReference type="Gene3D" id="1.10.8.60">
    <property type="match status" value="1"/>
</dbReference>
<dbReference type="InterPro" id="IPR035965">
    <property type="entry name" value="PAS-like_dom_sf"/>
</dbReference>
<dbReference type="CDD" id="cd00009">
    <property type="entry name" value="AAA"/>
    <property type="match status" value="1"/>
</dbReference>
<evidence type="ECO:0000256" key="2">
    <source>
        <dbReference type="ARBA" id="ARBA00022840"/>
    </source>
</evidence>
<dbReference type="Pfam" id="PF08448">
    <property type="entry name" value="PAS_4"/>
    <property type="match status" value="1"/>
</dbReference>
<evidence type="ECO:0000313" key="8">
    <source>
        <dbReference type="EMBL" id="KIL79541.1"/>
    </source>
</evidence>
<dbReference type="InterPro" id="IPR025943">
    <property type="entry name" value="Sigma_54_int_dom_ATP-bd_2"/>
</dbReference>
<dbReference type="SUPFAM" id="SSF52540">
    <property type="entry name" value="P-loop containing nucleoside triphosphate hydrolases"/>
    <property type="match status" value="1"/>
</dbReference>
<dbReference type="PROSITE" id="PS50112">
    <property type="entry name" value="PAS"/>
    <property type="match status" value="1"/>
</dbReference>
<evidence type="ECO:0000259" key="7">
    <source>
        <dbReference type="PROSITE" id="PS50112"/>
    </source>
</evidence>
<dbReference type="SUPFAM" id="SSF46689">
    <property type="entry name" value="Homeodomain-like"/>
    <property type="match status" value="1"/>
</dbReference>
<dbReference type="NCBIfam" id="TIGR00229">
    <property type="entry name" value="sensory_box"/>
    <property type="match status" value="1"/>
</dbReference>
<dbReference type="Gene3D" id="3.30.450.20">
    <property type="entry name" value="PAS domain"/>
    <property type="match status" value="1"/>
</dbReference>
<dbReference type="RefSeq" id="WP_041094382.1">
    <property type="nucleotide sequence ID" value="NZ_JARTHD010000018.1"/>
</dbReference>
<dbReference type="InterPro" id="IPR003593">
    <property type="entry name" value="AAA+_ATPase"/>
</dbReference>
<keyword evidence="2" id="KW-0067">ATP-binding</keyword>
<dbReference type="Gene3D" id="1.10.10.60">
    <property type="entry name" value="Homeodomain-like"/>
    <property type="match status" value="1"/>
</dbReference>
<dbReference type="EMBL" id="JXLP01000003">
    <property type="protein sequence ID" value="KIL79541.1"/>
    <property type="molecule type" value="Genomic_DNA"/>
</dbReference>
<keyword evidence="3" id="KW-0805">Transcription regulation</keyword>
<dbReference type="InterPro" id="IPR002078">
    <property type="entry name" value="Sigma_54_int"/>
</dbReference>
<keyword evidence="1" id="KW-0547">Nucleotide-binding</keyword>
<evidence type="ECO:0000256" key="4">
    <source>
        <dbReference type="ARBA" id="ARBA00023125"/>
    </source>
</evidence>
<feature type="domain" description="Sigma-54 factor interaction" evidence="6">
    <location>
        <begin position="144"/>
        <end position="370"/>
    </location>
</feature>
<dbReference type="PANTHER" id="PTHR32071:SF74">
    <property type="entry name" value="TRANSCRIPTIONAL ACTIVATOR ROCR"/>
    <property type="match status" value="1"/>
</dbReference>
<reference evidence="8 9" key="1">
    <citation type="submission" date="2015-01" db="EMBL/GenBank/DDBJ databases">
        <title>Genome Assembly of Bacillus badius MTCC 1458.</title>
        <authorList>
            <person name="Verma A."/>
            <person name="Khatri I."/>
            <person name="Mual P."/>
            <person name="Subramanian S."/>
            <person name="Krishnamurthi S."/>
        </authorList>
    </citation>
    <scope>NUCLEOTIDE SEQUENCE [LARGE SCALE GENOMIC DNA]</scope>
    <source>
        <strain evidence="8 9">MTCC 1458</strain>
    </source>
</reference>
<dbReference type="PROSITE" id="PS00688">
    <property type="entry name" value="SIGMA54_INTERACT_3"/>
    <property type="match status" value="1"/>
</dbReference>
<gene>
    <name evidence="8" type="ORF">SD77_3407</name>
</gene>
<sequence length="466" mass="53013">MNAKTLESLLIMYEEILEKIDLGIHVIDSNERTVIYNKKMREIEGMGIEDVLDKNLMDVFDFGAAEESTLLQVLKSRESIQNVKQTYFNNKGQEITTINHTFPITENGTVIGAMEIAKDVTKLEKMIHENMSKKDEIRYTFDQILGQSPLLKEAIETGKRAARTASSVLIIGEIGTGKELFARSIHHDSPRSEQAFFSQNCAALPDTLMETLLFGIEEQPDAEGRPGLFEQADGGTILFDEIDSLSPALQTKLLKVIQEKKVRREGGNTDIFVDVRILATISEDPIDAIAAGNLRKDLYYRLSAVSIFVPPLRERKDDIELLTSAFIDKYNHLFGMDVLSVDEEVKNYFQQYEWPGNIRELEHVIEGAMNLMDHEETISFDHLPIQFRNKSVNCGLSNDLEKAEGFLYQSDKAILPLDDYIQEAETYYITKALQHHDFNITKTAKALGMSRQNLQYRIRKYNIGKV</sequence>
<dbReference type="PANTHER" id="PTHR32071">
    <property type="entry name" value="TRANSCRIPTIONAL REGULATORY PROTEIN"/>
    <property type="match status" value="1"/>
</dbReference>
<evidence type="ECO:0000256" key="1">
    <source>
        <dbReference type="ARBA" id="ARBA00022741"/>
    </source>
</evidence>
<evidence type="ECO:0000313" key="9">
    <source>
        <dbReference type="Proteomes" id="UP000031982"/>
    </source>
</evidence>
<evidence type="ECO:0000256" key="5">
    <source>
        <dbReference type="ARBA" id="ARBA00023163"/>
    </source>
</evidence>
<dbReference type="Proteomes" id="UP000031982">
    <property type="component" value="Unassembled WGS sequence"/>
</dbReference>
<dbReference type="PRINTS" id="PR01590">
    <property type="entry name" value="HTHFIS"/>
</dbReference>
<feature type="domain" description="PAS" evidence="7">
    <location>
        <begin position="13"/>
        <end position="62"/>
    </location>
</feature>
<dbReference type="PROSITE" id="PS50045">
    <property type="entry name" value="SIGMA54_INTERACT_4"/>
    <property type="match status" value="1"/>
</dbReference>
<accession>A0ABR5AXS3</accession>
<protein>
    <submittedName>
        <fullName evidence="8">Arginine utilization regulatory protein RocR</fullName>
    </submittedName>
</protein>
<dbReference type="SMART" id="SM00382">
    <property type="entry name" value="AAA"/>
    <property type="match status" value="1"/>
</dbReference>
<dbReference type="SUPFAM" id="SSF55785">
    <property type="entry name" value="PYP-like sensor domain (PAS domain)"/>
    <property type="match status" value="1"/>
</dbReference>
<organism evidence="8 9">
    <name type="scientific">Bacillus badius</name>
    <dbReference type="NCBI Taxonomy" id="1455"/>
    <lineage>
        <taxon>Bacteria</taxon>
        <taxon>Bacillati</taxon>
        <taxon>Bacillota</taxon>
        <taxon>Bacilli</taxon>
        <taxon>Bacillales</taxon>
        <taxon>Bacillaceae</taxon>
        <taxon>Pseudobacillus</taxon>
    </lineage>
</organism>
<dbReference type="InterPro" id="IPR027417">
    <property type="entry name" value="P-loop_NTPase"/>
</dbReference>
<dbReference type="Gene3D" id="3.40.50.300">
    <property type="entry name" value="P-loop containing nucleotide triphosphate hydrolases"/>
    <property type="match status" value="1"/>
</dbReference>
<dbReference type="InterPro" id="IPR000014">
    <property type="entry name" value="PAS"/>
</dbReference>
<keyword evidence="9" id="KW-1185">Reference proteome</keyword>
<keyword evidence="5" id="KW-0804">Transcription</keyword>
<evidence type="ECO:0000256" key="3">
    <source>
        <dbReference type="ARBA" id="ARBA00023015"/>
    </source>
</evidence>
<dbReference type="Pfam" id="PF25601">
    <property type="entry name" value="AAA_lid_14"/>
    <property type="match status" value="1"/>
</dbReference>
<dbReference type="InterPro" id="IPR025944">
    <property type="entry name" value="Sigma_54_int_dom_CS"/>
</dbReference>
<comment type="caution">
    <text evidence="8">The sequence shown here is derived from an EMBL/GenBank/DDBJ whole genome shotgun (WGS) entry which is preliminary data.</text>
</comment>
<dbReference type="InterPro" id="IPR002197">
    <property type="entry name" value="HTH_Fis"/>
</dbReference>